<gene>
    <name evidence="1" type="ORF">DN752_06550</name>
</gene>
<name>A0A2Z4IGW3_9BACT</name>
<evidence type="ECO:0008006" key="3">
    <source>
        <dbReference type="Google" id="ProtNLM"/>
    </source>
</evidence>
<dbReference type="KEGG" id="est:DN752_06550"/>
<dbReference type="OrthoDB" id="837147at2"/>
<dbReference type="AlphaFoldDB" id="A0A2Z4IGW3"/>
<sequence length="232" mass="26079">MQNAFAQDISFGGRIGRFYSDWNNVSGPDFLRSESSSAESWAFEVYANRYMSKDFSCGLGLGFVSRNSMLCYEPESEGFGLGSGFSMPIWSISPMTAKEFGLSDKLGVKLGVSLPINLIEASDHKYITNPFAMVFDGETGEPFVVMEVDGGTYVERKVSVFIRPELGLFYKLGSNGKLTLDAMYGFNPGDPLVVREFKEVKYDEQVYSGFRHEYKGDYWAVTIGYEYRLFSK</sequence>
<accession>A0A2Z4IGW3</accession>
<dbReference type="Proteomes" id="UP000248688">
    <property type="component" value="Chromosome"/>
</dbReference>
<proteinExistence type="predicted"/>
<evidence type="ECO:0000313" key="2">
    <source>
        <dbReference type="Proteomes" id="UP000248688"/>
    </source>
</evidence>
<protein>
    <recommendedName>
        <fullName evidence="3">Outer membrane protein beta-barrel domain-containing protein</fullName>
    </recommendedName>
</protein>
<dbReference type="EMBL" id="CP030041">
    <property type="protein sequence ID" value="AWW29806.1"/>
    <property type="molecule type" value="Genomic_DNA"/>
</dbReference>
<keyword evidence="2" id="KW-1185">Reference proteome</keyword>
<organism evidence="1 2">
    <name type="scientific">Echinicola strongylocentroti</name>
    <dbReference type="NCBI Taxonomy" id="1795355"/>
    <lineage>
        <taxon>Bacteria</taxon>
        <taxon>Pseudomonadati</taxon>
        <taxon>Bacteroidota</taxon>
        <taxon>Cytophagia</taxon>
        <taxon>Cytophagales</taxon>
        <taxon>Cyclobacteriaceae</taxon>
        <taxon>Echinicola</taxon>
    </lineage>
</organism>
<evidence type="ECO:0000313" key="1">
    <source>
        <dbReference type="EMBL" id="AWW29806.1"/>
    </source>
</evidence>
<reference evidence="1 2" key="1">
    <citation type="submission" date="2018-06" db="EMBL/GenBank/DDBJ databases">
        <title>Echinicola strongylocentroti sp. nov., isolated from a sea urchin Strongylocentrotus intermedius.</title>
        <authorList>
            <person name="Bae S.S."/>
        </authorList>
    </citation>
    <scope>NUCLEOTIDE SEQUENCE [LARGE SCALE GENOMIC DNA]</scope>
    <source>
        <strain evidence="1 2">MEBiC08714</strain>
    </source>
</reference>